<feature type="transmembrane region" description="Helical" evidence="1">
    <location>
        <begin position="6"/>
        <end position="26"/>
    </location>
</feature>
<evidence type="ECO:0000313" key="2">
    <source>
        <dbReference type="EMBL" id="MTV03326.1"/>
    </source>
</evidence>
<dbReference type="EMBL" id="WNDD01000022">
    <property type="protein sequence ID" value="MTV03326.1"/>
    <property type="molecule type" value="Genomic_DNA"/>
</dbReference>
<evidence type="ECO:0000256" key="1">
    <source>
        <dbReference type="SAM" id="Phobius"/>
    </source>
</evidence>
<reference evidence="2 3" key="1">
    <citation type="journal article" date="2019" name="Nat. Med.">
        <title>A library of human gut bacterial isolates paired with longitudinal multiomics data enables mechanistic microbiome research.</title>
        <authorList>
            <person name="Poyet M."/>
            <person name="Groussin M."/>
            <person name="Gibbons S.M."/>
            <person name="Avila-Pacheco J."/>
            <person name="Jiang X."/>
            <person name="Kearney S.M."/>
            <person name="Perrotta A.R."/>
            <person name="Berdy B."/>
            <person name="Zhao S."/>
            <person name="Lieberman T.D."/>
            <person name="Swanson P.K."/>
            <person name="Smith M."/>
            <person name="Roesemann S."/>
            <person name="Alexander J.E."/>
            <person name="Rich S.A."/>
            <person name="Livny J."/>
            <person name="Vlamakis H."/>
            <person name="Clish C."/>
            <person name="Bullock K."/>
            <person name="Deik A."/>
            <person name="Scott J."/>
            <person name="Pierce K.A."/>
            <person name="Xavier R.J."/>
            <person name="Alm E.J."/>
        </authorList>
    </citation>
    <scope>NUCLEOTIDE SEQUENCE [LARGE SCALE GENOMIC DNA]</scope>
    <source>
        <strain evidence="2 3">BIOML-A11</strain>
    </source>
</reference>
<gene>
    <name evidence="2" type="ORF">GME02_17120</name>
</gene>
<dbReference type="PROSITE" id="PS51257">
    <property type="entry name" value="PROKAR_LIPOPROTEIN"/>
    <property type="match status" value="1"/>
</dbReference>
<feature type="transmembrane region" description="Helical" evidence="1">
    <location>
        <begin position="110"/>
        <end position="130"/>
    </location>
</feature>
<protein>
    <submittedName>
        <fullName evidence="2">Uncharacterized protein</fullName>
    </submittedName>
</protein>
<feature type="transmembrane region" description="Helical" evidence="1">
    <location>
        <begin position="151"/>
        <end position="172"/>
    </location>
</feature>
<comment type="caution">
    <text evidence="2">The sequence shown here is derived from an EMBL/GenBank/DDBJ whole genome shotgun (WGS) entry which is preliminary data.</text>
</comment>
<accession>A0A9Q4RGS2</accession>
<sequence>MKRIELFWNILYYCTYTLLYSCFRAIDPHRLIDNKYTRKFYKKENIFWQVLDYMKRTEEREKDFSPFILIESIGGTCIFLLLLIFTFLNVIMVTTHIPLYSIVFCDVSNFIISFLLLVLLLYVPNQVFLFRNDKYISYFKQFRKERTNKYLKCYFLSYILVLIACSFSFILIELTKDRIEYFANNAG</sequence>
<keyword evidence="1" id="KW-0472">Membrane</keyword>
<feature type="transmembrane region" description="Helical" evidence="1">
    <location>
        <begin position="64"/>
        <end position="90"/>
    </location>
</feature>
<evidence type="ECO:0000313" key="3">
    <source>
        <dbReference type="Proteomes" id="UP000482671"/>
    </source>
</evidence>
<proteinExistence type="predicted"/>
<keyword evidence="1" id="KW-1133">Transmembrane helix</keyword>
<keyword evidence="1" id="KW-0812">Transmembrane</keyword>
<dbReference type="Proteomes" id="UP000482671">
    <property type="component" value="Unassembled WGS sequence"/>
</dbReference>
<dbReference type="AlphaFoldDB" id="A0A9Q4RGS2"/>
<organism evidence="2 3">
    <name type="scientific">Parabacteroides merdae</name>
    <dbReference type="NCBI Taxonomy" id="46503"/>
    <lineage>
        <taxon>Bacteria</taxon>
        <taxon>Pseudomonadati</taxon>
        <taxon>Bacteroidota</taxon>
        <taxon>Bacteroidia</taxon>
        <taxon>Bacteroidales</taxon>
        <taxon>Tannerellaceae</taxon>
        <taxon>Parabacteroides</taxon>
    </lineage>
</organism>
<name>A0A9Q4RGS2_9BACT</name>